<accession>A0A151LJM4</accession>
<comment type="caution">
    <text evidence="2">The sequence shown here is derived from an EMBL/GenBank/DDBJ whole genome shotgun (WGS) entry which is preliminary data.</text>
</comment>
<evidence type="ECO:0000313" key="3">
    <source>
        <dbReference type="Proteomes" id="UP000076004"/>
    </source>
</evidence>
<feature type="region of interest" description="Disordered" evidence="1">
    <location>
        <begin position="1"/>
        <end position="24"/>
    </location>
</feature>
<evidence type="ECO:0000313" key="2">
    <source>
        <dbReference type="EMBL" id="KYN99106.1"/>
    </source>
</evidence>
<reference evidence="2 3" key="1">
    <citation type="journal article" date="2016" name="Nat. Commun.">
        <title>Genomes of cryptic chimpanzee Plasmodium species reveal key evolutionary events leading to human malaria.</title>
        <authorList>
            <person name="Sundararaman S.A."/>
            <person name="Plenderleith L.J."/>
            <person name="Liu W."/>
            <person name="Loy D.E."/>
            <person name="Learn G.H."/>
            <person name="Li Y."/>
            <person name="Shaw K.S."/>
            <person name="Ayouba A."/>
            <person name="Peeters M."/>
            <person name="Speede S."/>
            <person name="Shaw G.M."/>
            <person name="Bushman F.D."/>
            <person name="Brisson D."/>
            <person name="Rayner J.C."/>
            <person name="Sharp P.M."/>
            <person name="Hahn B.H."/>
        </authorList>
    </citation>
    <scope>NUCLEOTIDE SEQUENCE [LARGE SCALE GENOMIC DNA]</scope>
    <source>
        <strain evidence="2 3">SY75</strain>
    </source>
</reference>
<dbReference type="GeneID" id="29777180"/>
<dbReference type="Proteomes" id="UP000076004">
    <property type="component" value="Chromosome 11"/>
</dbReference>
<dbReference type="EMBL" id="LVLB01000012">
    <property type="protein sequence ID" value="KYN99106.1"/>
    <property type="molecule type" value="Genomic_DNA"/>
</dbReference>
<evidence type="ECO:0000256" key="1">
    <source>
        <dbReference type="SAM" id="MobiDB-lite"/>
    </source>
</evidence>
<dbReference type="VEuPathDB" id="PlasmoDB:PGSY75_1147600"/>
<gene>
    <name evidence="2" type="ORF">PGSY75_1147600</name>
</gene>
<dbReference type="AlphaFoldDB" id="A0A151LJM4"/>
<name>A0A151LJM4_9APIC</name>
<organism evidence="2 3">
    <name type="scientific">Plasmodium gaboni</name>
    <dbReference type="NCBI Taxonomy" id="647221"/>
    <lineage>
        <taxon>Eukaryota</taxon>
        <taxon>Sar</taxon>
        <taxon>Alveolata</taxon>
        <taxon>Apicomplexa</taxon>
        <taxon>Aconoidasida</taxon>
        <taxon>Haemosporida</taxon>
        <taxon>Plasmodiidae</taxon>
        <taxon>Plasmodium</taxon>
        <taxon>Plasmodium (Laverania)</taxon>
    </lineage>
</organism>
<feature type="compositionally biased region" description="Basic residues" evidence="1">
    <location>
        <begin position="1"/>
        <end position="12"/>
    </location>
</feature>
<sequence>MIESKKRNKNRQKKNDKIENVDNIHKEEITKRSKKEDKSTQYDISFNKDMNIYIDEGHYMQSCIIKELESHFKDEEGKNNVYYIYEELKINKNISSKIYYYTWFYYFENMILKLDNFLDMILNYSYYLLNDSCNKERIFFLIETPLKINIHKCIDSTGHITINFKHKMFKNIEKIISEQENNCTNKKKRKKNKNNYDNTIDQNCESILNNENINSPNKSIDIDVENVIEDDITNVLQNEKEDYIINFLKHQKIKSILYINDIFEPEHLSILFLIHTEIKSETINCIGKTYTDGVFNDEYLNKSDYNEFGILKGYDIILLRYSYEVIYFYKEDNTSLFSDYNIQKSDDKDNERKNSYPLNYNNNEIDNLNNQNDTKNFNYNNNSSYYEKILNDKNKYHIMLTWKPHLKYVNNSTQIVLLDALNISSGMDGYIDDKNFNFDVLVNDEYSYLVQYKTKISISRLIYAVTSLIQKKLKPMVYVPHWWYNEIAFCENNLDEPANFQLYVLNELKKDGLLKIGYRKISSRIFTMNHKDIDFIIKLAMKHDAILCSNNNDIIKYYLEMNENAKVSKFISKGTFFVLTNYL</sequence>
<dbReference type="KEGG" id="pgab:PGSY75_1147600"/>
<dbReference type="RefSeq" id="XP_018641383.1">
    <property type="nucleotide sequence ID" value="XM_018786588.1"/>
</dbReference>
<protein>
    <submittedName>
        <fullName evidence="2">Uncharacterized protein</fullName>
    </submittedName>
</protein>
<feature type="compositionally biased region" description="Basic and acidic residues" evidence="1">
    <location>
        <begin position="13"/>
        <end position="24"/>
    </location>
</feature>
<dbReference type="VEuPathDB" id="PlasmoDB:PGABG01_1145400"/>
<proteinExistence type="predicted"/>